<dbReference type="EMBL" id="DQWS01000187">
    <property type="protein sequence ID" value="HDD53426.1"/>
    <property type="molecule type" value="Genomic_DNA"/>
</dbReference>
<reference evidence="2" key="1">
    <citation type="journal article" date="2020" name="mSystems">
        <title>Genome- and Community-Level Interaction Insights into Carbon Utilization and Element Cycling Functions of Hydrothermarchaeota in Hydrothermal Sediment.</title>
        <authorList>
            <person name="Zhou Z."/>
            <person name="Liu Y."/>
            <person name="Xu W."/>
            <person name="Pan J."/>
            <person name="Luo Z.H."/>
            <person name="Li M."/>
        </authorList>
    </citation>
    <scope>NUCLEOTIDE SEQUENCE [LARGE SCALE GENOMIC DNA]</scope>
    <source>
        <strain evidence="2">HyVt-115</strain>
    </source>
</reference>
<dbReference type="Proteomes" id="UP000885690">
    <property type="component" value="Unassembled WGS sequence"/>
</dbReference>
<dbReference type="SUPFAM" id="SSF51658">
    <property type="entry name" value="Xylose isomerase-like"/>
    <property type="match status" value="1"/>
</dbReference>
<dbReference type="PANTHER" id="PTHR12110">
    <property type="entry name" value="HYDROXYPYRUVATE ISOMERASE"/>
    <property type="match status" value="1"/>
</dbReference>
<sequence>MAAVEVLLSTGSLYTFPLEKSFYLANRAGFDGVELMANEVYRRPKVEEYLRALSRIAPIRVIHAPFVVDGGSGEKINSLLRSVELAQRLEISKVVFHPPRRFPPEVKYLRWFRGIKDFSQVGQGVALSLEVMPAFPLGGIKVNLFSANTREGLASFAEERNLNITMDTTHTGTWGWDLVETFCMLNRNGLVNHIHFSDFAPWKEHLWPGKGCLELRSFVDFLKRAGYRESISLEVHPRELPEDDLEKIKAFEEIISWVKGKDHG</sequence>
<gene>
    <name evidence="2" type="ORF">ENF32_05095</name>
</gene>
<keyword evidence="2" id="KW-0413">Isomerase</keyword>
<comment type="caution">
    <text evidence="2">The sequence shown here is derived from an EMBL/GenBank/DDBJ whole genome shotgun (WGS) entry which is preliminary data.</text>
</comment>
<organism evidence="2">
    <name type="scientific">Thermosulfidibacter takaii</name>
    <dbReference type="NCBI Taxonomy" id="412593"/>
    <lineage>
        <taxon>Bacteria</taxon>
        <taxon>Pseudomonadati</taxon>
        <taxon>Thermosulfidibacterota</taxon>
        <taxon>Thermosulfidibacteria</taxon>
        <taxon>Thermosulfidibacterales</taxon>
        <taxon>Thermosulfidibacteraceae</taxon>
    </lineage>
</organism>
<protein>
    <submittedName>
        <fullName evidence="2">Sugar phosphate isomerase/epimerase</fullName>
    </submittedName>
</protein>
<evidence type="ECO:0000259" key="1">
    <source>
        <dbReference type="Pfam" id="PF01261"/>
    </source>
</evidence>
<feature type="domain" description="Xylose isomerase-like TIM barrel" evidence="1">
    <location>
        <begin position="22"/>
        <end position="248"/>
    </location>
</feature>
<proteinExistence type="predicted"/>
<dbReference type="AlphaFoldDB" id="A0A7C0Y914"/>
<dbReference type="InterPro" id="IPR050312">
    <property type="entry name" value="IolE/XylAMocC-like"/>
</dbReference>
<evidence type="ECO:0000313" key="2">
    <source>
        <dbReference type="EMBL" id="HDD53426.1"/>
    </source>
</evidence>
<name>A0A7C0Y914_9BACT</name>
<dbReference type="Gene3D" id="3.20.20.150">
    <property type="entry name" value="Divalent-metal-dependent TIM barrel enzymes"/>
    <property type="match status" value="1"/>
</dbReference>
<dbReference type="GO" id="GO:0016853">
    <property type="term" value="F:isomerase activity"/>
    <property type="evidence" value="ECO:0007669"/>
    <property type="project" value="UniProtKB-KW"/>
</dbReference>
<dbReference type="InterPro" id="IPR036237">
    <property type="entry name" value="Xyl_isomerase-like_sf"/>
</dbReference>
<dbReference type="PANTHER" id="PTHR12110:SF21">
    <property type="entry name" value="XYLOSE ISOMERASE-LIKE TIM BARREL DOMAIN-CONTAINING PROTEIN"/>
    <property type="match status" value="1"/>
</dbReference>
<dbReference type="Pfam" id="PF01261">
    <property type="entry name" value="AP_endonuc_2"/>
    <property type="match status" value="1"/>
</dbReference>
<accession>A0A7C0Y914</accession>
<dbReference type="InterPro" id="IPR013022">
    <property type="entry name" value="Xyl_isomerase-like_TIM-brl"/>
</dbReference>